<name>A0ABV9YFA6_9PSEU</name>
<dbReference type="InterPro" id="IPR015854">
    <property type="entry name" value="ABC_transpr_LolD-like"/>
</dbReference>
<protein>
    <submittedName>
        <fullName evidence="1">Uncharacterized protein</fullName>
    </submittedName>
</protein>
<dbReference type="CDD" id="cd00267">
    <property type="entry name" value="ABC_ATPase"/>
    <property type="match status" value="1"/>
</dbReference>
<organism evidence="1 2">
    <name type="scientific">Saccharothrix xinjiangensis</name>
    <dbReference type="NCBI Taxonomy" id="204798"/>
    <lineage>
        <taxon>Bacteria</taxon>
        <taxon>Bacillati</taxon>
        <taxon>Actinomycetota</taxon>
        <taxon>Actinomycetes</taxon>
        <taxon>Pseudonocardiales</taxon>
        <taxon>Pseudonocardiaceae</taxon>
        <taxon>Saccharothrix</taxon>
    </lineage>
</organism>
<dbReference type="Proteomes" id="UP001595833">
    <property type="component" value="Unassembled WGS sequence"/>
</dbReference>
<proteinExistence type="predicted"/>
<dbReference type="PANTHER" id="PTHR24220">
    <property type="entry name" value="IMPORT ATP-BINDING PROTEIN"/>
    <property type="match status" value="1"/>
</dbReference>
<dbReference type="PANTHER" id="PTHR24220:SF86">
    <property type="entry name" value="ABC TRANSPORTER ABCH.1"/>
    <property type="match status" value="1"/>
</dbReference>
<dbReference type="SUPFAM" id="SSF52540">
    <property type="entry name" value="P-loop containing nucleoside triphosphate hydrolases"/>
    <property type="match status" value="1"/>
</dbReference>
<evidence type="ECO:0000313" key="1">
    <source>
        <dbReference type="EMBL" id="MFC5060561.1"/>
    </source>
</evidence>
<dbReference type="EMBL" id="JBHSJB010000053">
    <property type="protein sequence ID" value="MFC5060561.1"/>
    <property type="molecule type" value="Genomic_DNA"/>
</dbReference>
<gene>
    <name evidence="1" type="ORF">ACFPFM_43215</name>
</gene>
<sequence>MTIYHWTRPAPGAGGAGAGASARTDLVRELFGLTEDRFTDIPVLDAVPLGRAGITYVTGFSGTGKSKLLELFLRDNPDAWVPEEPEDDRPLIELFDLELPDVLALLGRVGLGEAFVFLTPYRRLSDGQRARARLALAYAKGKELLVVDEFLSTVDRTTAAIVAYGFQKFCRRNGISAVVATAHEDLAEALAPDVRITLDHNGSKVVEERPVPAPARPFAGRIVVERGTVEDYEALSRFHYMGGLEVPESAYDIDVHVVRVNGIVAGVHVTSAAYPRSWARHAVFAEVNEHLTISRRTVVHPTFRGIGIAAVLSDPELARRDRVFGRSALQRFQPFMLGAGYEPVDVAENRPTALSAAADDLVRRLDAGDLPEDERDRATTVLRDRAVELLVLEYEQYRELAGLDPVGDRDAAAVRRWFTRCVEVLDTDGLVAAVRAFPMAGFLGVKDSARVLSGVGRP</sequence>
<comment type="caution">
    <text evidence="1">The sequence shown here is derived from an EMBL/GenBank/DDBJ whole genome shotgun (WGS) entry which is preliminary data.</text>
</comment>
<dbReference type="RefSeq" id="WP_344037533.1">
    <property type="nucleotide sequence ID" value="NZ_BAAAKE010000007.1"/>
</dbReference>
<evidence type="ECO:0000313" key="2">
    <source>
        <dbReference type="Proteomes" id="UP001595833"/>
    </source>
</evidence>
<dbReference type="InterPro" id="IPR027417">
    <property type="entry name" value="P-loop_NTPase"/>
</dbReference>
<reference evidence="2" key="1">
    <citation type="journal article" date="2019" name="Int. J. Syst. Evol. Microbiol.">
        <title>The Global Catalogue of Microorganisms (GCM) 10K type strain sequencing project: providing services to taxonomists for standard genome sequencing and annotation.</title>
        <authorList>
            <consortium name="The Broad Institute Genomics Platform"/>
            <consortium name="The Broad Institute Genome Sequencing Center for Infectious Disease"/>
            <person name="Wu L."/>
            <person name="Ma J."/>
        </authorList>
    </citation>
    <scope>NUCLEOTIDE SEQUENCE [LARGE SCALE GENOMIC DNA]</scope>
    <source>
        <strain evidence="2">KCTC 12848</strain>
    </source>
</reference>
<dbReference type="Gene3D" id="3.40.50.300">
    <property type="entry name" value="P-loop containing nucleotide triphosphate hydrolases"/>
    <property type="match status" value="1"/>
</dbReference>
<keyword evidence="2" id="KW-1185">Reference proteome</keyword>
<accession>A0ABV9YFA6</accession>